<dbReference type="InterPro" id="IPR013087">
    <property type="entry name" value="Znf_C2H2_type"/>
</dbReference>
<evidence type="ECO:0000256" key="8">
    <source>
        <dbReference type="PROSITE-ProRule" id="PRU00042"/>
    </source>
</evidence>
<organism evidence="10 11">
    <name type="scientific">Fistulina hepatica ATCC 64428</name>
    <dbReference type="NCBI Taxonomy" id="1128425"/>
    <lineage>
        <taxon>Eukaryota</taxon>
        <taxon>Fungi</taxon>
        <taxon>Dikarya</taxon>
        <taxon>Basidiomycota</taxon>
        <taxon>Agaricomycotina</taxon>
        <taxon>Agaricomycetes</taxon>
        <taxon>Agaricomycetidae</taxon>
        <taxon>Agaricales</taxon>
        <taxon>Fistulinaceae</taxon>
        <taxon>Fistulina</taxon>
    </lineage>
</organism>
<evidence type="ECO:0000256" key="4">
    <source>
        <dbReference type="ARBA" id="ARBA00022833"/>
    </source>
</evidence>
<dbReference type="OrthoDB" id="8922241at2759"/>
<evidence type="ECO:0000256" key="1">
    <source>
        <dbReference type="ARBA" id="ARBA00004123"/>
    </source>
</evidence>
<sequence length="405" mass="46573">MSNQKLRPSDLRQHILSSHAGKSLHSLASNLKTRIYHCPFRQCREHTFESRSDVSKHLLEKHPDDVKVCREPGCDFVTRREYDLDRHMEIHQRSEEPPYKCTEPGCQAAYFQEGHWKRHMEAHRNGVAIACPVEQCYFVADRVMTDSPTPDTSPSFIERPESSEQFEKSVDETSENVTILASGLEEDAPLKNQIKKSRFQCKDPGCDFQCAEEASLLNHQALHTELKSHKCPECDFRASQKGGLLSHMKKHANQREYKCPSPDCQFTSNLSSNVAKHMLLAHSEDKAIPCPVKTCRFTTSSSNVLTRHIRILHSEFSEEFLLQRGVFRPQRSRRETLKQTRERIHPIPQYLPTAQTTYSAWREQMIRRRMGEGTYVEDGDPCAMFATRRDGYFCIAGQFVSVNAG</sequence>
<accession>A0A0D7A1Q0</accession>
<dbReference type="Pfam" id="PF00096">
    <property type="entry name" value="zf-C2H2"/>
    <property type="match status" value="1"/>
</dbReference>
<proteinExistence type="predicted"/>
<dbReference type="Proteomes" id="UP000054144">
    <property type="component" value="Unassembled WGS sequence"/>
</dbReference>
<evidence type="ECO:0000259" key="9">
    <source>
        <dbReference type="PROSITE" id="PS50157"/>
    </source>
</evidence>
<dbReference type="GO" id="GO:0008270">
    <property type="term" value="F:zinc ion binding"/>
    <property type="evidence" value="ECO:0007669"/>
    <property type="project" value="UniProtKB-KW"/>
</dbReference>
<feature type="domain" description="C2H2-type" evidence="9">
    <location>
        <begin position="257"/>
        <end position="287"/>
    </location>
</feature>
<keyword evidence="2" id="KW-0479">Metal-binding</keyword>
<dbReference type="AlphaFoldDB" id="A0A0D7A1Q0"/>
<keyword evidence="6" id="KW-0804">Transcription</keyword>
<evidence type="ECO:0000256" key="5">
    <source>
        <dbReference type="ARBA" id="ARBA00023015"/>
    </source>
</evidence>
<comment type="subcellular location">
    <subcellularLocation>
        <location evidence="1">Nucleus</location>
    </subcellularLocation>
</comment>
<dbReference type="Gene3D" id="3.30.160.60">
    <property type="entry name" value="Classic Zinc Finger"/>
    <property type="match status" value="3"/>
</dbReference>
<feature type="domain" description="C2H2-type" evidence="9">
    <location>
        <begin position="229"/>
        <end position="256"/>
    </location>
</feature>
<dbReference type="PANTHER" id="PTHR46179:SF13">
    <property type="entry name" value="C2H2-TYPE DOMAIN-CONTAINING PROTEIN"/>
    <property type="match status" value="1"/>
</dbReference>
<dbReference type="PANTHER" id="PTHR46179">
    <property type="entry name" value="ZINC FINGER PROTEIN"/>
    <property type="match status" value="1"/>
</dbReference>
<dbReference type="GO" id="GO:0005634">
    <property type="term" value="C:nucleus"/>
    <property type="evidence" value="ECO:0007669"/>
    <property type="project" value="UniProtKB-SubCell"/>
</dbReference>
<evidence type="ECO:0000313" key="10">
    <source>
        <dbReference type="EMBL" id="KIY42841.1"/>
    </source>
</evidence>
<keyword evidence="5" id="KW-0805">Transcription regulation</keyword>
<keyword evidence="11" id="KW-1185">Reference proteome</keyword>
<evidence type="ECO:0000256" key="6">
    <source>
        <dbReference type="ARBA" id="ARBA00023163"/>
    </source>
</evidence>
<name>A0A0D7A1Q0_9AGAR</name>
<keyword evidence="7" id="KW-0539">Nucleus</keyword>
<gene>
    <name evidence="10" type="ORF">FISHEDRAFT_63116</name>
</gene>
<dbReference type="EMBL" id="KN882153">
    <property type="protein sequence ID" value="KIY42841.1"/>
    <property type="molecule type" value="Genomic_DNA"/>
</dbReference>
<dbReference type="SUPFAM" id="SSF57667">
    <property type="entry name" value="beta-beta-alpha zinc fingers"/>
    <property type="match status" value="3"/>
</dbReference>
<keyword evidence="3 8" id="KW-0863">Zinc-finger</keyword>
<evidence type="ECO:0000256" key="2">
    <source>
        <dbReference type="ARBA" id="ARBA00022723"/>
    </source>
</evidence>
<evidence type="ECO:0000256" key="7">
    <source>
        <dbReference type="ARBA" id="ARBA00023242"/>
    </source>
</evidence>
<evidence type="ECO:0000256" key="3">
    <source>
        <dbReference type="ARBA" id="ARBA00022771"/>
    </source>
</evidence>
<keyword evidence="4" id="KW-0862">Zinc</keyword>
<dbReference type="SMART" id="SM00355">
    <property type="entry name" value="ZnF_C2H2"/>
    <property type="match status" value="7"/>
</dbReference>
<dbReference type="PROSITE" id="PS50157">
    <property type="entry name" value="ZINC_FINGER_C2H2_2"/>
    <property type="match status" value="3"/>
</dbReference>
<protein>
    <recommendedName>
        <fullName evidence="9">C2H2-type domain-containing protein</fullName>
    </recommendedName>
</protein>
<dbReference type="InterPro" id="IPR036236">
    <property type="entry name" value="Znf_C2H2_sf"/>
</dbReference>
<feature type="domain" description="C2H2-type" evidence="9">
    <location>
        <begin position="199"/>
        <end position="228"/>
    </location>
</feature>
<dbReference type="InterPro" id="IPR051061">
    <property type="entry name" value="Zinc_finger_trans_reg"/>
</dbReference>
<dbReference type="PROSITE" id="PS00028">
    <property type="entry name" value="ZINC_FINGER_C2H2_1"/>
    <property type="match status" value="2"/>
</dbReference>
<evidence type="ECO:0000313" key="11">
    <source>
        <dbReference type="Proteomes" id="UP000054144"/>
    </source>
</evidence>
<dbReference type="GO" id="GO:0006357">
    <property type="term" value="P:regulation of transcription by RNA polymerase II"/>
    <property type="evidence" value="ECO:0007669"/>
    <property type="project" value="TreeGrafter"/>
</dbReference>
<reference evidence="10 11" key="1">
    <citation type="journal article" date="2015" name="Fungal Genet. Biol.">
        <title>Evolution of novel wood decay mechanisms in Agaricales revealed by the genome sequences of Fistulina hepatica and Cylindrobasidium torrendii.</title>
        <authorList>
            <person name="Floudas D."/>
            <person name="Held B.W."/>
            <person name="Riley R."/>
            <person name="Nagy L.G."/>
            <person name="Koehler G."/>
            <person name="Ransdell A.S."/>
            <person name="Younus H."/>
            <person name="Chow J."/>
            <person name="Chiniquy J."/>
            <person name="Lipzen A."/>
            <person name="Tritt A."/>
            <person name="Sun H."/>
            <person name="Haridas S."/>
            <person name="LaButti K."/>
            <person name="Ohm R.A."/>
            <person name="Kues U."/>
            <person name="Blanchette R.A."/>
            <person name="Grigoriev I.V."/>
            <person name="Minto R.E."/>
            <person name="Hibbett D.S."/>
        </authorList>
    </citation>
    <scope>NUCLEOTIDE SEQUENCE [LARGE SCALE GENOMIC DNA]</scope>
    <source>
        <strain evidence="10 11">ATCC 64428</strain>
    </source>
</reference>